<feature type="compositionally biased region" description="Basic and acidic residues" evidence="1">
    <location>
        <begin position="18"/>
        <end position="32"/>
    </location>
</feature>
<evidence type="ECO:0000313" key="3">
    <source>
        <dbReference type="EMBL" id="KFI72509.1"/>
    </source>
</evidence>
<gene>
    <name evidence="3" type="ORF">BMIN_0405</name>
</gene>
<dbReference type="RefSeq" id="WP_022860534.1">
    <property type="nucleotide sequence ID" value="NZ_JGZD01000009.1"/>
</dbReference>
<organism evidence="3 4">
    <name type="scientific">Bifidobacterium minimum</name>
    <dbReference type="NCBI Taxonomy" id="1693"/>
    <lineage>
        <taxon>Bacteria</taxon>
        <taxon>Bacillati</taxon>
        <taxon>Actinomycetota</taxon>
        <taxon>Actinomycetes</taxon>
        <taxon>Bifidobacteriales</taxon>
        <taxon>Bifidobacteriaceae</taxon>
        <taxon>Bifidobacterium</taxon>
    </lineage>
</organism>
<keyword evidence="4" id="KW-1185">Reference proteome</keyword>
<sequence>MTWKFGRKPEDGQGNNDADERRNPTGEDERNGKGRPTPKRREAEQERLRPMVPANRKASAKAARKRIKERENAQYDAMRSGDLAHMPASERLPWRIYIRDYVDARFNVAEFFMPVAFAIIIVAMVLTSISPGLTTIILLLMYVYLFAAIIDVVIMWRRLRKLLVAKFGDRAVAKGSRSATYAWSRCLQIRRWRLPKPTHDKRGHWPE</sequence>
<feature type="region of interest" description="Disordered" evidence="1">
    <location>
        <begin position="1"/>
        <end position="65"/>
    </location>
</feature>
<dbReference type="AlphaFoldDB" id="A0A087BNA9"/>
<accession>A0A087BNA9</accession>
<dbReference type="Pfam" id="PF11241">
    <property type="entry name" value="DUF3043"/>
    <property type="match status" value="1"/>
</dbReference>
<reference evidence="3 4" key="1">
    <citation type="submission" date="2014-03" db="EMBL/GenBank/DDBJ databases">
        <title>Genomics of Bifidobacteria.</title>
        <authorList>
            <person name="Ventura M."/>
            <person name="Milani C."/>
            <person name="Lugli G.A."/>
        </authorList>
    </citation>
    <scope>NUCLEOTIDE SEQUENCE [LARGE SCALE GENOMIC DNA]</scope>
    <source>
        <strain evidence="3 4">LMG 11592</strain>
    </source>
</reference>
<evidence type="ECO:0000313" key="4">
    <source>
        <dbReference type="Proteomes" id="UP000029014"/>
    </source>
</evidence>
<evidence type="ECO:0000256" key="2">
    <source>
        <dbReference type="SAM" id="Phobius"/>
    </source>
</evidence>
<keyword evidence="2" id="KW-1133">Transmembrane helix</keyword>
<proteinExistence type="predicted"/>
<feature type="transmembrane region" description="Helical" evidence="2">
    <location>
        <begin position="136"/>
        <end position="156"/>
    </location>
</feature>
<name>A0A087BNA9_9BIFI</name>
<keyword evidence="2" id="KW-0472">Membrane</keyword>
<feature type="transmembrane region" description="Helical" evidence="2">
    <location>
        <begin position="111"/>
        <end position="130"/>
    </location>
</feature>
<evidence type="ECO:0008006" key="5">
    <source>
        <dbReference type="Google" id="ProtNLM"/>
    </source>
</evidence>
<dbReference type="STRING" id="1693.BMIN_0405"/>
<feature type="compositionally biased region" description="Basic and acidic residues" evidence="1">
    <location>
        <begin position="39"/>
        <end position="49"/>
    </location>
</feature>
<dbReference type="eggNOG" id="ENOG5031D67">
    <property type="taxonomic scope" value="Bacteria"/>
</dbReference>
<evidence type="ECO:0000256" key="1">
    <source>
        <dbReference type="SAM" id="MobiDB-lite"/>
    </source>
</evidence>
<comment type="caution">
    <text evidence="3">The sequence shown here is derived from an EMBL/GenBank/DDBJ whole genome shotgun (WGS) entry which is preliminary data.</text>
</comment>
<dbReference type="EMBL" id="JGZD01000009">
    <property type="protein sequence ID" value="KFI72509.1"/>
    <property type="molecule type" value="Genomic_DNA"/>
</dbReference>
<dbReference type="Proteomes" id="UP000029014">
    <property type="component" value="Unassembled WGS sequence"/>
</dbReference>
<keyword evidence="2" id="KW-0812">Transmembrane</keyword>
<protein>
    <recommendedName>
        <fullName evidence="5">Integral membrane protein</fullName>
    </recommendedName>
</protein>
<dbReference type="InterPro" id="IPR021403">
    <property type="entry name" value="DUF3043"/>
</dbReference>